<dbReference type="RefSeq" id="WP_151966223.1">
    <property type="nucleotide sequence ID" value="NZ_AP019860.1"/>
</dbReference>
<feature type="signal peptide" evidence="1">
    <location>
        <begin position="1"/>
        <end position="19"/>
    </location>
</feature>
<dbReference type="AlphaFoldDB" id="A0A5S9F1D4"/>
<accession>A0A5S9F1D4</accession>
<reference evidence="2 3" key="1">
    <citation type="submission" date="2019-08" db="EMBL/GenBank/DDBJ databases">
        <title>Complete genome sequence of Candidatus Uab amorphum.</title>
        <authorList>
            <person name="Shiratori T."/>
            <person name="Suzuki S."/>
            <person name="Kakizawa Y."/>
            <person name="Ishida K."/>
        </authorList>
    </citation>
    <scope>NUCLEOTIDE SEQUENCE [LARGE SCALE GENOMIC DNA]</scope>
    <source>
        <strain evidence="2 3">SRT547</strain>
    </source>
</reference>
<feature type="chain" id="PRO_5024934859" evidence="1">
    <location>
        <begin position="20"/>
        <end position="360"/>
    </location>
</feature>
<evidence type="ECO:0000313" key="2">
    <source>
        <dbReference type="EMBL" id="BBM81963.1"/>
    </source>
</evidence>
<dbReference type="EMBL" id="AP019860">
    <property type="protein sequence ID" value="BBM81963.1"/>
    <property type="molecule type" value="Genomic_DNA"/>
</dbReference>
<name>A0A5S9F1D4_UABAM</name>
<organism evidence="2 3">
    <name type="scientific">Uabimicrobium amorphum</name>
    <dbReference type="NCBI Taxonomy" id="2596890"/>
    <lineage>
        <taxon>Bacteria</taxon>
        <taxon>Pseudomonadati</taxon>
        <taxon>Planctomycetota</taxon>
        <taxon>Candidatus Uabimicrobiia</taxon>
        <taxon>Candidatus Uabimicrobiales</taxon>
        <taxon>Candidatus Uabimicrobiaceae</taxon>
        <taxon>Candidatus Uabimicrobium</taxon>
    </lineage>
</organism>
<gene>
    <name evidence="2" type="ORF">UABAM_00306</name>
</gene>
<keyword evidence="3" id="KW-1185">Reference proteome</keyword>
<keyword evidence="1" id="KW-0732">Signal</keyword>
<protein>
    <submittedName>
        <fullName evidence="2">Uncharacterized protein</fullName>
    </submittedName>
</protein>
<dbReference type="KEGG" id="uam:UABAM_00306"/>
<sequence>MFRMLSIFLILVITASAQQQVTIRDFQFKEQIAGETAIVPQTLGNYVTVVYLWSGSERGSGTSVSTVAGNGRFRQQKTFAAVALEGFKYLNKDYNKLKSVGLKMVGGHVQFQGAQISDIQAFQAIPKEVKFPVFFQCRATKRFPMTPPRAFVFDVGGNLLYTGDSLQEAIKKAQELLVNRRAKLAAQFSTKFFKREVKDIIRGKSLGKTYQKIQKAIAKSSEKEKEGRQILQRLEQMYQVEVANVEANAKYNPVAYVKQAGKLCKNWKGYEKADKFAKEISTMKKSKSFRTKLKGFSVYTKAKQIYYSMEVRGKTSFKSQKFQSDNRRAIAGLKSYCKALTSKYGSTFFAVWARETMKKF</sequence>
<evidence type="ECO:0000313" key="3">
    <source>
        <dbReference type="Proteomes" id="UP000326354"/>
    </source>
</evidence>
<proteinExistence type="predicted"/>
<dbReference type="Proteomes" id="UP000326354">
    <property type="component" value="Chromosome"/>
</dbReference>
<evidence type="ECO:0000256" key="1">
    <source>
        <dbReference type="SAM" id="SignalP"/>
    </source>
</evidence>